<dbReference type="InterPro" id="IPR014718">
    <property type="entry name" value="GH-type_carb-bd"/>
</dbReference>
<dbReference type="Gene3D" id="2.60.40.10">
    <property type="entry name" value="Immunoglobulins"/>
    <property type="match status" value="2"/>
</dbReference>
<reference evidence="5 6" key="1">
    <citation type="submission" date="2019-06" db="EMBL/GenBank/DDBJ databases">
        <title>Sequencing the genomes of 1000 actinobacteria strains.</title>
        <authorList>
            <person name="Klenk H.-P."/>
        </authorList>
    </citation>
    <scope>NUCLEOTIDE SEQUENCE [LARGE SCALE GENOMIC DNA]</scope>
    <source>
        <strain evidence="5 6">DSM 4813</strain>
    </source>
</reference>
<evidence type="ECO:0000256" key="1">
    <source>
        <dbReference type="SAM" id="MobiDB-lite"/>
    </source>
</evidence>
<dbReference type="PROSITE" id="PS51318">
    <property type="entry name" value="TAT"/>
    <property type="match status" value="1"/>
</dbReference>
<evidence type="ECO:0000259" key="4">
    <source>
        <dbReference type="Pfam" id="PF17678"/>
    </source>
</evidence>
<evidence type="ECO:0000259" key="2">
    <source>
        <dbReference type="Pfam" id="PF07971"/>
    </source>
</evidence>
<feature type="domain" description="Glycosyl hydrolase family 92 N-terminal" evidence="4">
    <location>
        <begin position="62"/>
        <end position="305"/>
    </location>
</feature>
<dbReference type="InterPro" id="IPR050883">
    <property type="entry name" value="PNGase"/>
</dbReference>
<evidence type="ECO:0000313" key="5">
    <source>
        <dbReference type="EMBL" id="TQL57170.1"/>
    </source>
</evidence>
<dbReference type="InterPro" id="IPR008928">
    <property type="entry name" value="6-hairpin_glycosidase_sf"/>
</dbReference>
<feature type="compositionally biased region" description="Polar residues" evidence="1">
    <location>
        <begin position="8"/>
        <end position="20"/>
    </location>
</feature>
<dbReference type="SUPFAM" id="SSF48208">
    <property type="entry name" value="Six-hairpin glycosidases"/>
    <property type="match status" value="1"/>
</dbReference>
<dbReference type="InterPro" id="IPR012939">
    <property type="entry name" value="Glyco_hydro_92"/>
</dbReference>
<dbReference type="PANTHER" id="PTHR12143:SF39">
    <property type="entry name" value="SECRETED PROTEIN"/>
    <property type="match status" value="1"/>
</dbReference>
<dbReference type="Pfam" id="PF16640">
    <property type="entry name" value="Big_3_5"/>
    <property type="match status" value="1"/>
</dbReference>
<dbReference type="InterPro" id="IPR005887">
    <property type="entry name" value="GH92_a_mannosidase_put"/>
</dbReference>
<sequence>MSLKLRTFAQSSSPRGNSVNRSRRSWLSRALPVAAATGALVAGLVPAPAANAAGFVSDPASYVNTLAGTGSGGAVVGSINNFPGPAAPFGMMQFSPDNNNGAGYYYTNKDLRGFSLNHASQGCGAFGDFPILPTTIDTTTGKPWEKQNTMTHAGEIGDVGYYKLYSTDANGSTIASELTATDRSGMAVFTFPAGTTPSVQIRAGISNGSTKQGAITVNPNNGTITGWTINSGFCGQKNQYKVYFTAKFEQAFTQYGTWNESTSSITTKTVGVDTSDAVADYIAKPGGFVRFANGTTKVRMKISMSYVRNGDLALGQANPTGPLQGGSAFNLASEIPTPDYAVAGADSYATYAEAFDAVRQDTYSRWNDLLGKVKVSDTASQRDLKTFYHSLYRTFLHPNVFEDTNGDYVGFEAFNFTAVNSSKPAVNPTVHNISTSNATYGLQQEHVYANFSDWDTYRSWAPFAALLEPKILSDIAQTYVNAADQSGQLSRWALANASTDQMSGDNASALISQLYAYGARDFAVGKALHYMYESALGETAGEYTGGQNPDQINRPGAKQYEEVGYAAQIREHQTDHAVTGASVAQEWAIDDFAIAKFAEGIGAAQYPSTVPANVAELFLKRSNNWENHINPLTGCLSARDYAGRYPVGTDCNVTPGDFGYRGHITGYGQVGFDEAVSEQYLWMAPQNMAGLSAVLGGNDIAAERLDSFMTGGYNVGANIPKMWAGNEPNFATPWAYNYLGRPWRTQEVVDDIRNQLFGYNPDGAEPGNDDLGAMSAWYVWAALGVYPATPGTDILTVNSPNFDKTVITLGNGKTLTINAPGATSKRYIGGLSVNGVAQTSLEVPGDWQSENTTLDFTMSATATTWGTGADDAPQSFADGSNSVIAYGDPITVAPGDAGTFDLAIQRAATSASTYRLDLTGVPAGFSVTATSSQSFDSTGHSVQALKVVVGAGVADGDYTLPVTVLTGESGKYTADLTVRVARSGGFLAATNLQARSLSDADAGHFDGKNSYQSDTMAAKGLVPGQVLDLQTVSGSSTLSDLKVKFPILSEGLNDTVVPNGQTITLSGSPTKVSFLGAAKAANTAGTATVTLDDNSTQTANLDFGDWVKPSNTGTASNGTLTPYSTNVKVIWVPTRNLDGGTSGDPGSYVYATAPYTAPVGRTIKSVTLTGSSGDNRRIFAIAQNSLTGTSVVPTQSVGSSTATAGGTITLSGSGFAPGESVSVTLGDSAIASGTADASGAVTITATVPPLTSAGTQRIRLNGATSGGAAAAEITVVAATWSPTVSVPASAKVGSQVIVTGTGFAPSEAITVTLGAESIHAYASRTGGLTVSIAGPATTGTFPLTATGALSGATATKQIQFTELGGGSSDPAPEVSLSASPARLNFGESTTVVALVSAGVTGQVEFFEGSKSLGKSAITAGRASLKLGRLDSGSHGVSAQLVGTASKSPTVFITVVRASSGRVLVSAKKYKRKAAATVTVKVGKLSNGQYPAGRVTVYVGKKAAKKVTLKASAKGKIKVKIAKKFTKKKSIKVRAVFVPSDAKNIIGGQSALKKVTSKK</sequence>
<organism evidence="5 6">
    <name type="scientific">Rarobacter faecitabidus</name>
    <dbReference type="NCBI Taxonomy" id="13243"/>
    <lineage>
        <taxon>Bacteria</taxon>
        <taxon>Bacillati</taxon>
        <taxon>Actinomycetota</taxon>
        <taxon>Actinomycetes</taxon>
        <taxon>Micrococcales</taxon>
        <taxon>Rarobacteraceae</taxon>
        <taxon>Rarobacter</taxon>
    </lineage>
</organism>
<dbReference type="GO" id="GO:0006516">
    <property type="term" value="P:glycoprotein catabolic process"/>
    <property type="evidence" value="ECO:0007669"/>
    <property type="project" value="TreeGrafter"/>
</dbReference>
<dbReference type="Pfam" id="PF07971">
    <property type="entry name" value="Glyco_hydro_92"/>
    <property type="match status" value="1"/>
</dbReference>
<dbReference type="InterPro" id="IPR013783">
    <property type="entry name" value="Ig-like_fold"/>
</dbReference>
<keyword evidence="6" id="KW-1185">Reference proteome</keyword>
<dbReference type="GO" id="GO:0000224">
    <property type="term" value="F:peptide-N4-(N-acetyl-beta-glucosaminyl)asparagine amidase activity"/>
    <property type="evidence" value="ECO:0007669"/>
    <property type="project" value="TreeGrafter"/>
</dbReference>
<name>A0A542ZAA5_RARFA</name>
<feature type="domain" description="Bacterial Ig-like" evidence="3">
    <location>
        <begin position="1376"/>
        <end position="1454"/>
    </location>
</feature>
<feature type="domain" description="Glycosyl hydrolase family 92" evidence="2">
    <location>
        <begin position="353"/>
        <end position="859"/>
    </location>
</feature>
<accession>A0A542ZAA5</accession>
<dbReference type="NCBIfam" id="TIGR01180">
    <property type="entry name" value="aman2_put"/>
    <property type="match status" value="1"/>
</dbReference>
<dbReference type="Gene3D" id="1.20.1050.60">
    <property type="entry name" value="alpha-1,2-mannosidase"/>
    <property type="match status" value="1"/>
</dbReference>
<proteinExistence type="predicted"/>
<dbReference type="InterPro" id="IPR032109">
    <property type="entry name" value="Big_3_5"/>
</dbReference>
<dbReference type="PANTHER" id="PTHR12143">
    <property type="entry name" value="PEPTIDE N-GLYCANASE PNGASE -RELATED"/>
    <property type="match status" value="1"/>
</dbReference>
<dbReference type="GO" id="GO:0005975">
    <property type="term" value="P:carbohydrate metabolic process"/>
    <property type="evidence" value="ECO:0007669"/>
    <property type="project" value="InterPro"/>
</dbReference>
<dbReference type="Gene3D" id="3.30.2080.10">
    <property type="entry name" value="GH92 mannosidase domain"/>
    <property type="match status" value="1"/>
</dbReference>
<dbReference type="Gene3D" id="2.70.98.10">
    <property type="match status" value="1"/>
</dbReference>
<feature type="region of interest" description="Disordered" evidence="1">
    <location>
        <begin position="1"/>
        <end position="23"/>
    </location>
</feature>
<dbReference type="Pfam" id="PF17678">
    <property type="entry name" value="Glyco_hydro_92N"/>
    <property type="match status" value="1"/>
</dbReference>
<dbReference type="GO" id="GO:0005829">
    <property type="term" value="C:cytosol"/>
    <property type="evidence" value="ECO:0007669"/>
    <property type="project" value="TreeGrafter"/>
</dbReference>
<dbReference type="InterPro" id="IPR006311">
    <property type="entry name" value="TAT_signal"/>
</dbReference>
<dbReference type="InterPro" id="IPR041371">
    <property type="entry name" value="GH92_N"/>
</dbReference>
<evidence type="ECO:0000259" key="3">
    <source>
        <dbReference type="Pfam" id="PF16640"/>
    </source>
</evidence>
<dbReference type="GO" id="GO:0030246">
    <property type="term" value="F:carbohydrate binding"/>
    <property type="evidence" value="ECO:0007669"/>
    <property type="project" value="InterPro"/>
</dbReference>
<dbReference type="EMBL" id="VFOS01000005">
    <property type="protein sequence ID" value="TQL57170.1"/>
    <property type="molecule type" value="Genomic_DNA"/>
</dbReference>
<dbReference type="Gene3D" id="1.20.1610.10">
    <property type="entry name" value="alpha-1,2-mannosidases domains"/>
    <property type="match status" value="1"/>
</dbReference>
<protein>
    <submittedName>
        <fullName evidence="5">Putative alpha-1,2-mannosidase</fullName>
    </submittedName>
</protein>
<gene>
    <name evidence="5" type="ORF">FB461_2290</name>
</gene>
<evidence type="ECO:0000313" key="6">
    <source>
        <dbReference type="Proteomes" id="UP000315389"/>
    </source>
</evidence>
<comment type="caution">
    <text evidence="5">The sequence shown here is derived from an EMBL/GenBank/DDBJ whole genome shotgun (WGS) entry which is preliminary data.</text>
</comment>
<dbReference type="Proteomes" id="UP000315389">
    <property type="component" value="Unassembled WGS sequence"/>
</dbReference>
<dbReference type="OrthoDB" id="9804511at2"/>